<name>A0A7V8UB61_9PSED</name>
<accession>A0A7V8UB61</accession>
<evidence type="ECO:0000313" key="3">
    <source>
        <dbReference type="Proteomes" id="UP000572407"/>
    </source>
</evidence>
<dbReference type="EMBL" id="VDLV01000006">
    <property type="protein sequence ID" value="MBA1377212.1"/>
    <property type="molecule type" value="Genomic_DNA"/>
</dbReference>
<gene>
    <name evidence="2" type="ORF">FHK92_05180</name>
</gene>
<evidence type="ECO:0000313" key="2">
    <source>
        <dbReference type="EMBL" id="MBA1377212.1"/>
    </source>
</evidence>
<evidence type="ECO:0000256" key="1">
    <source>
        <dbReference type="SAM" id="MobiDB-lite"/>
    </source>
</evidence>
<comment type="caution">
    <text evidence="2">The sequence shown here is derived from an EMBL/GenBank/DDBJ whole genome shotgun (WGS) entry which is preliminary data.</text>
</comment>
<reference evidence="2 3" key="1">
    <citation type="submission" date="2019-06" db="EMBL/GenBank/DDBJ databases">
        <title>Analysis of the biodiversity of Brassica napus bacterial endophytes for the selection of potential efficient biofertilizers for rapeseed crops.</title>
        <authorList>
            <person name="Jimenez-Gomez A."/>
            <person name="Saati-Santamaria Z."/>
            <person name="Menendez E."/>
            <person name="Rivas R."/>
            <person name="Mateos P.F."/>
            <person name="Velazquez E."/>
            <person name="Garcia-Fraile P."/>
        </authorList>
    </citation>
    <scope>NUCLEOTIDE SEQUENCE [LARGE SCALE GENOMIC DNA]</scope>
    <source>
        <strain evidence="2 3">CDVBN10</strain>
    </source>
</reference>
<dbReference type="AlphaFoldDB" id="A0A7V8UB61"/>
<protein>
    <submittedName>
        <fullName evidence="2">Uncharacterized protein</fullName>
    </submittedName>
</protein>
<organism evidence="2 3">
    <name type="scientific">Pseudomonas brassicacearum subsp. neoaurantiaca</name>
    <dbReference type="NCBI Taxonomy" id="494916"/>
    <lineage>
        <taxon>Bacteria</taxon>
        <taxon>Pseudomonadati</taxon>
        <taxon>Pseudomonadota</taxon>
        <taxon>Gammaproteobacteria</taxon>
        <taxon>Pseudomonadales</taxon>
        <taxon>Pseudomonadaceae</taxon>
        <taxon>Pseudomonas</taxon>
    </lineage>
</organism>
<proteinExistence type="predicted"/>
<dbReference type="Proteomes" id="UP000572407">
    <property type="component" value="Unassembled WGS sequence"/>
</dbReference>
<dbReference type="RefSeq" id="WP_181287091.1">
    <property type="nucleotide sequence ID" value="NZ_VDLV01000006.1"/>
</dbReference>
<sequence>MSAIHEQAMTYVYQQMLQRLLDFYSRAERTAIQLLVQRLIVAAGGVERVGDYRVLMVQTGSRESFYVLTALRAAQLTIAGRYPATFSLRVVTPRMGDISQATLENIHRCYSALFVYDDTRVELLMADNREVTPFNHSKPLSTAARDANRTDLLMFGHLRSPDSLLGLGDEGYLAMAEFYRNMARWGTGVDSWVSSDTPRQQKQFMTGLQRASRRFGLVIEPSGGFDGLFAQLDAMGGELFRQFYGQENIEPWRPEGRFEACRRLGRVSIDDLIVDRLEESNWSLFGEFLGVRPDGLVAPTLDHEYLSPYLSAHLYGLQACYLQGRSYEHGYGDYVQRTIMIMHRKQLPMHICQQVQELFGSPSAMPERRAQAAVEAQETLGLSETQLVCMLYAPFIGSGAGLENYLRCCHPDMLFALPELRNAIEGGPATEEAKQWLYEFSGLPVALLKKVYQSPIAVSEQPIVTVSARRSVPEAPDSSEDEQRAREFYERWAR</sequence>
<feature type="region of interest" description="Disordered" evidence="1">
    <location>
        <begin position="468"/>
        <end position="494"/>
    </location>
</feature>
<feature type="compositionally biased region" description="Basic and acidic residues" evidence="1">
    <location>
        <begin position="481"/>
        <end position="494"/>
    </location>
</feature>